<comment type="caution">
    <text evidence="3">The sequence shown here is derived from an EMBL/GenBank/DDBJ whole genome shotgun (WGS) entry which is preliminary data.</text>
</comment>
<evidence type="ECO:0000259" key="2">
    <source>
        <dbReference type="Pfam" id="PF03537"/>
    </source>
</evidence>
<evidence type="ECO:0000313" key="3">
    <source>
        <dbReference type="EMBL" id="MBP2328242.1"/>
    </source>
</evidence>
<keyword evidence="4" id="KW-1185">Reference proteome</keyword>
<dbReference type="PANTHER" id="PTHR35273:SF2">
    <property type="entry name" value="ALPHA-GALACTOSIDASE"/>
    <property type="match status" value="1"/>
</dbReference>
<feature type="signal peptide" evidence="1">
    <location>
        <begin position="1"/>
        <end position="35"/>
    </location>
</feature>
<organism evidence="3 4">
    <name type="scientific">Kibdelosporangium banguiense</name>
    <dbReference type="NCBI Taxonomy" id="1365924"/>
    <lineage>
        <taxon>Bacteria</taxon>
        <taxon>Bacillati</taxon>
        <taxon>Actinomycetota</taxon>
        <taxon>Actinomycetes</taxon>
        <taxon>Pseudonocardiales</taxon>
        <taxon>Pseudonocardiaceae</taxon>
        <taxon>Kibdelosporangium</taxon>
    </lineage>
</organism>
<reference evidence="3 4" key="1">
    <citation type="submission" date="2021-03" db="EMBL/GenBank/DDBJ databases">
        <title>Sequencing the genomes of 1000 actinobacteria strains.</title>
        <authorList>
            <person name="Klenk H.-P."/>
        </authorList>
    </citation>
    <scope>NUCLEOTIDE SEQUENCE [LARGE SCALE GENOMIC DNA]</scope>
    <source>
        <strain evidence="3 4">DSM 46670</strain>
    </source>
</reference>
<keyword evidence="1" id="KW-0732">Signal</keyword>
<gene>
    <name evidence="3" type="ORF">JOF56_008627</name>
</gene>
<dbReference type="Proteomes" id="UP001519332">
    <property type="component" value="Unassembled WGS sequence"/>
</dbReference>
<dbReference type="InterPro" id="IPR017853">
    <property type="entry name" value="GH"/>
</dbReference>
<sequence>MKRLLPMPGKRFASFTAAGALAVGTLVATAAPASAAITLPPQAGGFDYQIGGAYTPPSGVQIVSRDVSAAPASGKYNICYINAFQAQEGQDGDWRSDLLLRDGNGNKVVDPDWRETLLDLRTPDKRNGVAAKVKTWIDTCAAKGYQAIEPDNYDSYTRSKNLLTATHAQEYIKLLSAYAHSKNLAIAQKNTPELAGNRVANGLDFAVTEECGEYEECGDYAGPFNNRVVNVEYTASGMSKGCPEWNGKISMVRRDVYVVPQGASGYVRKTC</sequence>
<proteinExistence type="predicted"/>
<feature type="domain" description="Glycoside-hydrolase family GH114 TIM-barrel" evidence="2">
    <location>
        <begin position="46"/>
        <end position="258"/>
    </location>
</feature>
<evidence type="ECO:0000256" key="1">
    <source>
        <dbReference type="SAM" id="SignalP"/>
    </source>
</evidence>
<dbReference type="EMBL" id="JAGINW010000001">
    <property type="protein sequence ID" value="MBP2328242.1"/>
    <property type="molecule type" value="Genomic_DNA"/>
</dbReference>
<accession>A0ABS4TV24</accession>
<dbReference type="SUPFAM" id="SSF51445">
    <property type="entry name" value="(Trans)glycosidases"/>
    <property type="match status" value="1"/>
</dbReference>
<dbReference type="Pfam" id="PF03537">
    <property type="entry name" value="Glyco_hydro_114"/>
    <property type="match status" value="1"/>
</dbReference>
<name>A0ABS4TV24_9PSEU</name>
<dbReference type="InterPro" id="IPR004352">
    <property type="entry name" value="GH114_TIM-barrel"/>
</dbReference>
<feature type="chain" id="PRO_5045797938" description="Glycoside-hydrolase family GH114 TIM-barrel domain-containing protein" evidence="1">
    <location>
        <begin position="36"/>
        <end position="271"/>
    </location>
</feature>
<protein>
    <recommendedName>
        <fullName evidence="2">Glycoside-hydrolase family GH114 TIM-barrel domain-containing protein</fullName>
    </recommendedName>
</protein>
<evidence type="ECO:0000313" key="4">
    <source>
        <dbReference type="Proteomes" id="UP001519332"/>
    </source>
</evidence>
<dbReference type="RefSeq" id="WP_209645276.1">
    <property type="nucleotide sequence ID" value="NZ_JAGINW010000001.1"/>
</dbReference>
<dbReference type="InterPro" id="IPR013785">
    <property type="entry name" value="Aldolase_TIM"/>
</dbReference>
<dbReference type="PANTHER" id="PTHR35273">
    <property type="entry name" value="ALPHA-1,4 POLYGALACTOSAMINIDASE, PUTATIVE (AFU_ORTHOLOGUE AFUA_3G07890)-RELATED"/>
    <property type="match status" value="1"/>
</dbReference>
<dbReference type="Gene3D" id="3.20.20.70">
    <property type="entry name" value="Aldolase class I"/>
    <property type="match status" value="1"/>
</dbReference>